<evidence type="ECO:0000313" key="5">
    <source>
        <dbReference type="EMBL" id="ACH65850.1"/>
    </source>
</evidence>
<organism evidence="5 6">
    <name type="scientific">Aliivibrio fischeri (strain MJ11)</name>
    <name type="common">Vibrio fischeri</name>
    <dbReference type="NCBI Taxonomy" id="388396"/>
    <lineage>
        <taxon>Bacteria</taxon>
        <taxon>Pseudomonadati</taxon>
        <taxon>Pseudomonadota</taxon>
        <taxon>Gammaproteobacteria</taxon>
        <taxon>Vibrionales</taxon>
        <taxon>Vibrionaceae</taxon>
        <taxon>Aliivibrio</taxon>
    </lineage>
</organism>
<reference evidence="6" key="1">
    <citation type="submission" date="2008-08" db="EMBL/GenBank/DDBJ databases">
        <title>Complete sequence of Vibrio fischeri strain MJ11.</title>
        <authorList>
            <person name="Mandel M.J."/>
            <person name="Stabb E.V."/>
            <person name="Ruby E.G."/>
            <person name="Ferriera S."/>
            <person name="Johnson J."/>
            <person name="Kravitz S."/>
            <person name="Beeson K."/>
            <person name="Sutton G."/>
            <person name="Rogers Y.-H."/>
            <person name="Friedman R."/>
            <person name="Frazier M."/>
            <person name="Venter J.C."/>
        </authorList>
    </citation>
    <scope>NUCLEOTIDE SEQUENCE [LARGE SCALE GENOMIC DNA]</scope>
    <source>
        <strain evidence="6">MJ11</strain>
    </source>
</reference>
<keyword evidence="2" id="KW-0488">Methylation</keyword>
<dbReference type="PANTHER" id="PTHR30093">
    <property type="entry name" value="GENERAL SECRETION PATHWAY PROTEIN G"/>
    <property type="match status" value="1"/>
</dbReference>
<evidence type="ECO:0000256" key="1">
    <source>
        <dbReference type="ARBA" id="ARBA00005233"/>
    </source>
</evidence>
<feature type="transmembrane region" description="Helical" evidence="4">
    <location>
        <begin position="12"/>
        <end position="30"/>
    </location>
</feature>
<dbReference type="Pfam" id="PF00114">
    <property type="entry name" value="Pilin"/>
    <property type="match status" value="1"/>
</dbReference>
<dbReference type="GO" id="GO:0007155">
    <property type="term" value="P:cell adhesion"/>
    <property type="evidence" value="ECO:0007669"/>
    <property type="project" value="InterPro"/>
</dbReference>
<dbReference type="EMBL" id="CP001139">
    <property type="protein sequence ID" value="ACH65850.1"/>
    <property type="molecule type" value="Genomic_DNA"/>
</dbReference>
<dbReference type="SUPFAM" id="SSF54523">
    <property type="entry name" value="Pili subunits"/>
    <property type="match status" value="1"/>
</dbReference>
<dbReference type="Proteomes" id="UP000001857">
    <property type="component" value="Chromosome I"/>
</dbReference>
<dbReference type="KEGG" id="vfm:VFMJ11_2298"/>
<evidence type="ECO:0000313" key="6">
    <source>
        <dbReference type="Proteomes" id="UP000001857"/>
    </source>
</evidence>
<dbReference type="InterPro" id="IPR001082">
    <property type="entry name" value="Pilin"/>
</dbReference>
<dbReference type="PROSITE" id="PS00409">
    <property type="entry name" value="PROKAR_NTER_METHYL"/>
    <property type="match status" value="1"/>
</dbReference>
<dbReference type="NCBIfam" id="TIGR02532">
    <property type="entry name" value="IV_pilin_GFxxxE"/>
    <property type="match status" value="1"/>
</dbReference>
<dbReference type="InterPro" id="IPR012902">
    <property type="entry name" value="N_methyl_site"/>
</dbReference>
<dbReference type="RefSeq" id="WP_012533324.1">
    <property type="nucleotide sequence ID" value="NC_011184.1"/>
</dbReference>
<reference evidence="5 6" key="2">
    <citation type="journal article" date="2009" name="Nature">
        <title>A single regulatory gene is sufficient to alter bacterial host range.</title>
        <authorList>
            <person name="Mandel M.J."/>
            <person name="Wollenberg M.S."/>
            <person name="Stabb E.V."/>
            <person name="Visick K.L."/>
            <person name="Ruby E.G."/>
        </authorList>
    </citation>
    <scope>NUCLEOTIDE SEQUENCE [LARGE SCALE GENOMIC DNA]</scope>
    <source>
        <strain evidence="5 6">MJ11</strain>
    </source>
</reference>
<sequence>MKKRQGQKGFTLIELMIVVAVIGVLSAIAVPQYQNYVKKSELGAALATIAALKVNVEDSMATDGAFPTVAAADMASKLGASETILGELSTKKGSTAPEGQIIITLGSETQNSTKKLAIERSDTGSWVCVTDIPSSASATFPKGCTSGTIL</sequence>
<dbReference type="HOGENOM" id="CLU_091705_4_2_6"/>
<name>B5FB20_ALIFM</name>
<evidence type="ECO:0000256" key="3">
    <source>
        <dbReference type="RuleBase" id="RU000389"/>
    </source>
</evidence>
<evidence type="ECO:0000256" key="2">
    <source>
        <dbReference type="ARBA" id="ARBA00022481"/>
    </source>
</evidence>
<comment type="similarity">
    <text evidence="1 3">Belongs to the N-Me-Phe pilin family.</text>
</comment>
<dbReference type="GO" id="GO:0043107">
    <property type="term" value="P:type IV pilus-dependent motility"/>
    <property type="evidence" value="ECO:0007669"/>
    <property type="project" value="TreeGrafter"/>
</dbReference>
<gene>
    <name evidence="5" type="ordered locus">VFMJ11_2298</name>
</gene>
<keyword evidence="4" id="KW-1133">Transmembrane helix</keyword>
<dbReference type="GO" id="GO:0044096">
    <property type="term" value="C:type IV pilus"/>
    <property type="evidence" value="ECO:0007669"/>
    <property type="project" value="TreeGrafter"/>
</dbReference>
<dbReference type="InterPro" id="IPR045584">
    <property type="entry name" value="Pilin-like"/>
</dbReference>
<dbReference type="AlphaFoldDB" id="B5FB20"/>
<keyword evidence="3" id="KW-0281">Fimbrium</keyword>
<dbReference type="PANTHER" id="PTHR30093:SF34">
    <property type="entry name" value="PREPILIN PEPTIDASE-DEPENDENT PROTEIN D"/>
    <property type="match status" value="1"/>
</dbReference>
<proteinExistence type="inferred from homology"/>
<keyword evidence="4" id="KW-0472">Membrane</keyword>
<evidence type="ECO:0000256" key="4">
    <source>
        <dbReference type="SAM" id="Phobius"/>
    </source>
</evidence>
<protein>
    <submittedName>
        <fullName evidence="5">Fimbrial protein (Pilin) (Strain P1)</fullName>
    </submittedName>
</protein>
<keyword evidence="4" id="KW-0812">Transmembrane</keyword>
<dbReference type="Pfam" id="PF07963">
    <property type="entry name" value="N_methyl"/>
    <property type="match status" value="1"/>
</dbReference>
<accession>B5FB20</accession>
<dbReference type="Gene3D" id="3.30.700.10">
    <property type="entry name" value="Glycoprotein, Type 4 Pilin"/>
    <property type="match status" value="1"/>
</dbReference>